<accession>A0A517Y629</accession>
<sequence length="166" mass="18237">MGANCFAQQNDRHPFSSLKLVVRLALNVIWLTHVLARVNCKTSELPVQRPQAARLTKFGNPTSIGSSATSPPSACDRMPGGLSTPPFCVHHIQAILRQRFAPYLLNLKSSYLLINWLLWPLICPGSGGFSGELTLSLAAQRRPENPPEPSRVNATVALQLVFRANR</sequence>
<keyword evidence="2" id="KW-1185">Reference proteome</keyword>
<reference evidence="1 2" key="1">
    <citation type="submission" date="2019-02" db="EMBL/GenBank/DDBJ databases">
        <title>Deep-cultivation of Planctomycetes and their phenomic and genomic characterization uncovers novel biology.</title>
        <authorList>
            <person name="Wiegand S."/>
            <person name="Jogler M."/>
            <person name="Boedeker C."/>
            <person name="Pinto D."/>
            <person name="Vollmers J."/>
            <person name="Rivas-Marin E."/>
            <person name="Kohn T."/>
            <person name="Peeters S.H."/>
            <person name="Heuer A."/>
            <person name="Rast P."/>
            <person name="Oberbeckmann S."/>
            <person name="Bunk B."/>
            <person name="Jeske O."/>
            <person name="Meyerdierks A."/>
            <person name="Storesund J.E."/>
            <person name="Kallscheuer N."/>
            <person name="Luecker S."/>
            <person name="Lage O.M."/>
            <person name="Pohl T."/>
            <person name="Merkel B.J."/>
            <person name="Hornburger P."/>
            <person name="Mueller R.-W."/>
            <person name="Bruemmer F."/>
            <person name="Labrenz M."/>
            <person name="Spormann A.M."/>
            <person name="Op den Camp H."/>
            <person name="Overmann J."/>
            <person name="Amann R."/>
            <person name="Jetten M.S.M."/>
            <person name="Mascher T."/>
            <person name="Medema M.H."/>
            <person name="Devos D.P."/>
            <person name="Kaster A.-K."/>
            <person name="Ovreas L."/>
            <person name="Rohde M."/>
            <person name="Galperin M.Y."/>
            <person name="Jogler C."/>
        </authorList>
    </citation>
    <scope>NUCLEOTIDE SEQUENCE [LARGE SCALE GENOMIC DNA]</scope>
    <source>
        <strain evidence="1 2">ETA_A8</strain>
    </source>
</reference>
<protein>
    <submittedName>
        <fullName evidence="1">Uncharacterized protein</fullName>
    </submittedName>
</protein>
<proteinExistence type="predicted"/>
<organism evidence="1 2">
    <name type="scientific">Anatilimnocola aggregata</name>
    <dbReference type="NCBI Taxonomy" id="2528021"/>
    <lineage>
        <taxon>Bacteria</taxon>
        <taxon>Pseudomonadati</taxon>
        <taxon>Planctomycetota</taxon>
        <taxon>Planctomycetia</taxon>
        <taxon>Pirellulales</taxon>
        <taxon>Pirellulaceae</taxon>
        <taxon>Anatilimnocola</taxon>
    </lineage>
</organism>
<dbReference type="Proteomes" id="UP000315017">
    <property type="component" value="Chromosome"/>
</dbReference>
<dbReference type="KEGG" id="aagg:ETAA8_07610"/>
<gene>
    <name evidence="1" type="ORF">ETAA8_07610</name>
</gene>
<name>A0A517Y629_9BACT</name>
<dbReference type="EMBL" id="CP036274">
    <property type="protein sequence ID" value="QDU25691.1"/>
    <property type="molecule type" value="Genomic_DNA"/>
</dbReference>
<evidence type="ECO:0000313" key="2">
    <source>
        <dbReference type="Proteomes" id="UP000315017"/>
    </source>
</evidence>
<evidence type="ECO:0000313" key="1">
    <source>
        <dbReference type="EMBL" id="QDU25691.1"/>
    </source>
</evidence>
<dbReference type="AlphaFoldDB" id="A0A517Y629"/>